<dbReference type="AlphaFoldDB" id="G9QLA9"/>
<proteinExistence type="predicted"/>
<evidence type="ECO:0000313" key="2">
    <source>
        <dbReference type="Proteomes" id="UP000011747"/>
    </source>
</evidence>
<reference evidence="1 2" key="1">
    <citation type="submission" date="2011-09" db="EMBL/GenBank/DDBJ databases">
        <title>The Genome Sequence of Bacillus smithii 7_3_47FAA.</title>
        <authorList>
            <consortium name="The Broad Institute Genome Sequencing Platform"/>
            <person name="Earl A."/>
            <person name="Ward D."/>
            <person name="Feldgarden M."/>
            <person name="Gevers D."/>
            <person name="Daigneault M."/>
            <person name="Strauss J."/>
            <person name="Allen-Vercoe E."/>
            <person name="Young S.K."/>
            <person name="Zeng Q."/>
            <person name="Gargeya S."/>
            <person name="Fitzgerald M."/>
            <person name="Haas B."/>
            <person name="Abouelleil A."/>
            <person name="Alvarado L."/>
            <person name="Arachchi H.M."/>
            <person name="Berlin A."/>
            <person name="Brown A."/>
            <person name="Chapman S.B."/>
            <person name="Chen Z."/>
            <person name="Dunbar C."/>
            <person name="Freedman E."/>
            <person name="Gearin G."/>
            <person name="Goldberg J."/>
            <person name="Griggs A."/>
            <person name="Gujja S."/>
            <person name="Heiman D."/>
            <person name="Howarth C."/>
            <person name="Larson L."/>
            <person name="Lui A."/>
            <person name="MacDonald P.J.P."/>
            <person name="Montmayeur A."/>
            <person name="Murphy C."/>
            <person name="Neiman D."/>
            <person name="Pearson M."/>
            <person name="Priest M."/>
            <person name="Roberts A."/>
            <person name="Saif S."/>
            <person name="Shea T."/>
            <person name="Shenoy N."/>
            <person name="Sisk P."/>
            <person name="Stolte C."/>
            <person name="Sykes S."/>
            <person name="Wortman J."/>
            <person name="Nusbaum C."/>
            <person name="Birren B."/>
        </authorList>
    </citation>
    <scope>NUCLEOTIDE SEQUENCE [LARGE SCALE GENOMIC DNA]</scope>
    <source>
        <strain evidence="1 2">7_3_47FAA</strain>
    </source>
</reference>
<organism evidence="1 2">
    <name type="scientific">Bacillus smithii 7_3_47FAA</name>
    <dbReference type="NCBI Taxonomy" id="665952"/>
    <lineage>
        <taxon>Bacteria</taxon>
        <taxon>Bacillati</taxon>
        <taxon>Bacillota</taxon>
        <taxon>Bacilli</taxon>
        <taxon>Bacillales</taxon>
        <taxon>Bacillaceae</taxon>
        <taxon>Bacillus</taxon>
    </lineage>
</organism>
<dbReference type="PATRIC" id="fig|665952.3.peg.1828"/>
<dbReference type="HOGENOM" id="CLU_2393752_0_0_9"/>
<comment type="caution">
    <text evidence="1">The sequence shown here is derived from an EMBL/GenBank/DDBJ whole genome shotgun (WGS) entry which is preliminary data.</text>
</comment>
<dbReference type="EMBL" id="ACWF01000097">
    <property type="protein sequence ID" value="EHL78067.1"/>
    <property type="molecule type" value="Genomic_DNA"/>
</dbReference>
<accession>G9QLA9</accession>
<protein>
    <submittedName>
        <fullName evidence="1">Uncharacterized protein</fullName>
    </submittedName>
</protein>
<sequence>MGIIQNVNSKRMNVIPGKNMRTGCHLRLGKVQFDISDKSSYQVNAEQTKVLYDKALEYAELKGDEAVIDAYCGVAFLFRFDQLNFFSTIIKDS</sequence>
<keyword evidence="2" id="KW-1185">Reference proteome</keyword>
<evidence type="ECO:0000313" key="1">
    <source>
        <dbReference type="EMBL" id="EHL78067.1"/>
    </source>
</evidence>
<gene>
    <name evidence="1" type="ORF">HMPREF1015_02919</name>
</gene>
<dbReference type="RefSeq" id="WP_003354147.1">
    <property type="nucleotide sequence ID" value="NZ_JH414753.1"/>
</dbReference>
<name>G9QLA9_9BACI</name>
<dbReference type="InterPro" id="IPR029063">
    <property type="entry name" value="SAM-dependent_MTases_sf"/>
</dbReference>
<dbReference type="Gene3D" id="2.40.50.1070">
    <property type="match status" value="1"/>
</dbReference>
<dbReference type="Gene3D" id="3.40.50.150">
    <property type="entry name" value="Vaccinia Virus protein VP39"/>
    <property type="match status" value="1"/>
</dbReference>
<dbReference type="SUPFAM" id="SSF53335">
    <property type="entry name" value="S-adenosyl-L-methionine-dependent methyltransferases"/>
    <property type="match status" value="1"/>
</dbReference>
<dbReference type="Proteomes" id="UP000011747">
    <property type="component" value="Unassembled WGS sequence"/>
</dbReference>